<reference evidence="1 2" key="1">
    <citation type="submission" date="2016-03" db="EMBL/GenBank/DDBJ databases">
        <title>EvidentialGene: Evidence-directed Construction of Genes on Genomes.</title>
        <authorList>
            <person name="Gilbert D.G."/>
            <person name="Choi J.-H."/>
            <person name="Mockaitis K."/>
            <person name="Colbourne J."/>
            <person name="Pfrender M."/>
        </authorList>
    </citation>
    <scope>NUCLEOTIDE SEQUENCE [LARGE SCALE GENOMIC DNA]</scope>
    <source>
        <strain evidence="1 2">Xinb3</strain>
        <tissue evidence="1">Complete organism</tissue>
    </source>
</reference>
<organism evidence="1 2">
    <name type="scientific">Daphnia magna</name>
    <dbReference type="NCBI Taxonomy" id="35525"/>
    <lineage>
        <taxon>Eukaryota</taxon>
        <taxon>Metazoa</taxon>
        <taxon>Ecdysozoa</taxon>
        <taxon>Arthropoda</taxon>
        <taxon>Crustacea</taxon>
        <taxon>Branchiopoda</taxon>
        <taxon>Diplostraca</taxon>
        <taxon>Cladocera</taxon>
        <taxon>Anomopoda</taxon>
        <taxon>Daphniidae</taxon>
        <taxon>Daphnia</taxon>
    </lineage>
</organism>
<evidence type="ECO:0000313" key="2">
    <source>
        <dbReference type="Proteomes" id="UP000076858"/>
    </source>
</evidence>
<sequence length="98" mass="11726">MLERHLLLKMDGDVKTNCLVKYTYSHKGKYNVRTLNVIGKNGTINQNKKHCHRKYDIQLQRRMFSQQEISHFVQTVYARTLRPKRLLAEMQMTQILYA</sequence>
<dbReference type="AlphaFoldDB" id="A0A164QB25"/>
<gene>
    <name evidence="1" type="ORF">APZ42_028718</name>
</gene>
<comment type="caution">
    <text evidence="1">The sequence shown here is derived from an EMBL/GenBank/DDBJ whole genome shotgun (WGS) entry which is preliminary data.</text>
</comment>
<evidence type="ECO:0000313" key="1">
    <source>
        <dbReference type="EMBL" id="KZS07597.1"/>
    </source>
</evidence>
<dbReference type="EMBL" id="LRGB01002451">
    <property type="protein sequence ID" value="KZS07597.1"/>
    <property type="molecule type" value="Genomic_DNA"/>
</dbReference>
<accession>A0A164QB25</accession>
<name>A0A164QB25_9CRUS</name>
<proteinExistence type="predicted"/>
<protein>
    <submittedName>
        <fullName evidence="1">Uncharacterized protein</fullName>
    </submittedName>
</protein>
<dbReference type="Proteomes" id="UP000076858">
    <property type="component" value="Unassembled WGS sequence"/>
</dbReference>
<keyword evidence="2" id="KW-1185">Reference proteome</keyword>